<dbReference type="OrthoDB" id="10564552at2759"/>
<keyword evidence="2" id="KW-1185">Reference proteome</keyword>
<protein>
    <submittedName>
        <fullName evidence="1">Uncharacterized protein</fullName>
    </submittedName>
</protein>
<name>A0A8S9Z550_9TREM</name>
<evidence type="ECO:0000313" key="1">
    <source>
        <dbReference type="EMBL" id="KAF7262022.1"/>
    </source>
</evidence>
<dbReference type="AlphaFoldDB" id="A0A8S9Z550"/>
<evidence type="ECO:0000313" key="2">
    <source>
        <dbReference type="Proteomes" id="UP000822476"/>
    </source>
</evidence>
<dbReference type="EMBL" id="JTDE01000195">
    <property type="protein sequence ID" value="KAF7262022.1"/>
    <property type="molecule type" value="Genomic_DNA"/>
</dbReference>
<reference evidence="1" key="1">
    <citation type="submission" date="2019-07" db="EMBL/GenBank/DDBJ databases">
        <title>Annotation for the trematode Paragonimus miyazaki's.</title>
        <authorList>
            <person name="Choi Y.-J."/>
        </authorList>
    </citation>
    <scope>NUCLEOTIDE SEQUENCE</scope>
    <source>
        <strain evidence="1">Japan</strain>
    </source>
</reference>
<accession>A0A8S9Z550</accession>
<dbReference type="Proteomes" id="UP000822476">
    <property type="component" value="Unassembled WGS sequence"/>
</dbReference>
<gene>
    <name evidence="1" type="ORF">EG68_00721</name>
</gene>
<proteinExistence type="predicted"/>
<sequence length="606" mass="67351">MLYPALRRMLTLPNTSSIVIHSPPSQTSLASYYDRLTRGDRKTRQNFVQTQRLLNRIQTLQVASNELDDTCTTAAKPNKFGGQHNLRAQIQLFRMLSKLGGPLLSFEHSLLVDSAANAPKPVNRSVWNSSDAFRFCVPFTDIRVYFVLTDPHLVEAVCQVVNQTDDTGLTAAADYLHALIRYMVGRLANITQSFQRIVQPLDFHSHLIDSLTPCELNSVGAGHLFHSTTAAGSTSQSETGYQSATRDLVLWRRLILISFRLATNKQANAFVLCTRRRKLNCKKLVVNPLSMFYWRSFLSASTNSDLESLQNLAALCLRTFLICSMCRASTSTCLSANQPQKINPKICTQSDYPLFECLLDQTLFALSRLHTQNDLGPLTVLNKTLLPIMCRDPNLVGIHVFEILDTLLVALDTLHSEHTVLGSCSTLALCADNEAVLHDLLAKIIRRVVRIILLRSRDLPLGDRLIDESSAEYRKPALVRVCEPKKARLDALSSSRSAMNSATNSEPPCKCRCPKGWREASLHACFWALFGRVAKPTSLQSSSQVGSEWRQLCLELSLKIANCLSCFASGRSPLGGTRVLISQTSSSQLFFQSLLDNSMASAIAQR</sequence>
<comment type="caution">
    <text evidence="1">The sequence shown here is derived from an EMBL/GenBank/DDBJ whole genome shotgun (WGS) entry which is preliminary data.</text>
</comment>
<organism evidence="1 2">
    <name type="scientific">Paragonimus skrjabini miyazakii</name>
    <dbReference type="NCBI Taxonomy" id="59628"/>
    <lineage>
        <taxon>Eukaryota</taxon>
        <taxon>Metazoa</taxon>
        <taxon>Spiralia</taxon>
        <taxon>Lophotrochozoa</taxon>
        <taxon>Platyhelminthes</taxon>
        <taxon>Trematoda</taxon>
        <taxon>Digenea</taxon>
        <taxon>Plagiorchiida</taxon>
        <taxon>Troglotremata</taxon>
        <taxon>Troglotrematidae</taxon>
        <taxon>Paragonimus</taxon>
    </lineage>
</organism>